<keyword evidence="11" id="KW-1185">Reference proteome</keyword>
<dbReference type="PROSITE" id="PS51332">
    <property type="entry name" value="B12_BINDING"/>
    <property type="match status" value="1"/>
</dbReference>
<dbReference type="CDD" id="cd01335">
    <property type="entry name" value="Radical_SAM"/>
    <property type="match status" value="1"/>
</dbReference>
<keyword evidence="5" id="KW-0479">Metal-binding</keyword>
<sequence length="625" mass="71207">MLDVAVKQDPTVAAGRRSAEAAWRAFLERFPQPKELVLIQPPLVPEQFFDVKTAQGGGYYNFPPTGLLYIATVAREERPDLEISLIDLNHLLLKQSHDPAFRYKVWQDVVREAIAGCEAPMVGVTFMFGTTKPCYVEVTSFVRREFPEVPVLSGGVQATFDYREILQDGQADLVTRREGEDQFRSFLRGLSDPATPPVPGLAFRLGEAIHEIDGPIEAAPLAADIRWAYDLIDISEYYAYGCLGAFSRYVGTDRRFCTVLTNRGCRARCTFCTVRNFNGFGVRQRSIQDVIDEVKFLRERKGVTYIDWLDDDLLWNRERALALFNGLAEQVPGLEWTASNGLIGVSVDEEMIDAMVRSGLKAYKIGIESGNDRRLKQIKKPTTKKKLRERNGWFKKYPEVLTSTNFIIGFPEETFGEMRDTFDFALELAWDWSSFYICQPLRGTEMFTDFEDLGDERTKEERYDKMINPGRSAERGEFGYRFKEAKRTYAGWEIFEIPEDTVPDLDQQKEIWFAFNLIANFLGNPCFQPGGNPLKIARWIEAIHSGYPYDASMAAALSHAYRLAGQVERADGLTARFLELCAGADYWQNRVRQFPELLLLAGLEQAPDWYEGEVPTALLRPLPTR</sequence>
<evidence type="ECO:0000256" key="2">
    <source>
        <dbReference type="ARBA" id="ARBA00022603"/>
    </source>
</evidence>
<protein>
    <submittedName>
        <fullName evidence="10">Radical SAM superfamily enzyme YgiQ, UPF0313 family</fullName>
    </submittedName>
</protein>
<dbReference type="GO" id="GO:0051539">
    <property type="term" value="F:4 iron, 4 sulfur cluster binding"/>
    <property type="evidence" value="ECO:0007669"/>
    <property type="project" value="UniProtKB-KW"/>
</dbReference>
<dbReference type="SFLD" id="SFLDG01123">
    <property type="entry name" value="methyltransferase_(Class_B)"/>
    <property type="match status" value="1"/>
</dbReference>
<evidence type="ECO:0000256" key="4">
    <source>
        <dbReference type="ARBA" id="ARBA00022691"/>
    </source>
</evidence>
<name>A0A1Y6BA39_9PROT</name>
<dbReference type="InterPro" id="IPR006638">
    <property type="entry name" value="Elp3/MiaA/NifB-like_rSAM"/>
</dbReference>
<dbReference type="EMBL" id="FWZX01000002">
    <property type="protein sequence ID" value="SME98937.1"/>
    <property type="molecule type" value="Genomic_DNA"/>
</dbReference>
<organism evidence="10 11">
    <name type="scientific">Tistlia consotensis USBA 355</name>
    <dbReference type="NCBI Taxonomy" id="560819"/>
    <lineage>
        <taxon>Bacteria</taxon>
        <taxon>Pseudomonadati</taxon>
        <taxon>Pseudomonadota</taxon>
        <taxon>Alphaproteobacteria</taxon>
        <taxon>Rhodospirillales</taxon>
        <taxon>Rhodovibrionaceae</taxon>
        <taxon>Tistlia</taxon>
    </lineage>
</organism>
<gene>
    <name evidence="10" type="ORF">SAMN05428998_102226</name>
</gene>
<dbReference type="InterPro" id="IPR023404">
    <property type="entry name" value="rSAM_horseshoe"/>
</dbReference>
<dbReference type="InterPro" id="IPR007197">
    <property type="entry name" value="rSAM"/>
</dbReference>
<keyword evidence="2" id="KW-0489">Methyltransferase</keyword>
<evidence type="ECO:0000256" key="6">
    <source>
        <dbReference type="ARBA" id="ARBA00023004"/>
    </source>
</evidence>
<dbReference type="AlphaFoldDB" id="A0A1Y6BA39"/>
<dbReference type="SFLD" id="SFLDG01082">
    <property type="entry name" value="B12-binding_domain_containing"/>
    <property type="match status" value="1"/>
</dbReference>
<feature type="domain" description="Radical SAM core" evidence="9">
    <location>
        <begin position="251"/>
        <end position="477"/>
    </location>
</feature>
<comment type="cofactor">
    <cofactor evidence="1">
        <name>[4Fe-4S] cluster</name>
        <dbReference type="ChEBI" id="CHEBI:49883"/>
    </cofactor>
</comment>
<keyword evidence="7" id="KW-0411">Iron-sulfur</keyword>
<keyword evidence="3" id="KW-0808">Transferase</keyword>
<evidence type="ECO:0000256" key="7">
    <source>
        <dbReference type="ARBA" id="ARBA00023014"/>
    </source>
</evidence>
<dbReference type="InterPro" id="IPR036724">
    <property type="entry name" value="Cobalamin-bd_sf"/>
</dbReference>
<dbReference type="PROSITE" id="PS51918">
    <property type="entry name" value="RADICAL_SAM"/>
    <property type="match status" value="1"/>
</dbReference>
<evidence type="ECO:0000259" key="8">
    <source>
        <dbReference type="PROSITE" id="PS51332"/>
    </source>
</evidence>
<evidence type="ECO:0000256" key="3">
    <source>
        <dbReference type="ARBA" id="ARBA00022679"/>
    </source>
</evidence>
<dbReference type="InterPro" id="IPR051198">
    <property type="entry name" value="BchE-like"/>
</dbReference>
<accession>A0A1Y6BA39</accession>
<evidence type="ECO:0000256" key="1">
    <source>
        <dbReference type="ARBA" id="ARBA00001966"/>
    </source>
</evidence>
<evidence type="ECO:0000313" key="11">
    <source>
        <dbReference type="Proteomes" id="UP000192917"/>
    </source>
</evidence>
<dbReference type="InterPro" id="IPR058240">
    <property type="entry name" value="rSAM_sf"/>
</dbReference>
<dbReference type="SUPFAM" id="SSF102114">
    <property type="entry name" value="Radical SAM enzymes"/>
    <property type="match status" value="1"/>
</dbReference>
<evidence type="ECO:0000256" key="5">
    <source>
        <dbReference type="ARBA" id="ARBA00022723"/>
    </source>
</evidence>
<dbReference type="GO" id="GO:0003824">
    <property type="term" value="F:catalytic activity"/>
    <property type="evidence" value="ECO:0007669"/>
    <property type="project" value="InterPro"/>
</dbReference>
<keyword evidence="4" id="KW-0949">S-adenosyl-L-methionine</keyword>
<evidence type="ECO:0000259" key="9">
    <source>
        <dbReference type="PROSITE" id="PS51918"/>
    </source>
</evidence>
<dbReference type="Gene3D" id="3.40.50.280">
    <property type="entry name" value="Cobalamin-binding domain"/>
    <property type="match status" value="1"/>
</dbReference>
<dbReference type="STRING" id="560819.SAMN05428998_102226"/>
<dbReference type="SMART" id="SM00729">
    <property type="entry name" value="Elp3"/>
    <property type="match status" value="1"/>
</dbReference>
<dbReference type="Pfam" id="PF04055">
    <property type="entry name" value="Radical_SAM"/>
    <property type="match status" value="1"/>
</dbReference>
<dbReference type="InterPro" id="IPR034466">
    <property type="entry name" value="Methyltransferase_Class_B"/>
</dbReference>
<dbReference type="Proteomes" id="UP000192917">
    <property type="component" value="Unassembled WGS sequence"/>
</dbReference>
<reference evidence="10 11" key="1">
    <citation type="submission" date="2017-04" db="EMBL/GenBank/DDBJ databases">
        <authorList>
            <person name="Afonso C.L."/>
            <person name="Miller P.J."/>
            <person name="Scott M.A."/>
            <person name="Spackman E."/>
            <person name="Goraichik I."/>
            <person name="Dimitrov K.M."/>
            <person name="Suarez D.L."/>
            <person name="Swayne D.E."/>
        </authorList>
    </citation>
    <scope>NUCLEOTIDE SEQUENCE [LARGE SCALE GENOMIC DNA]</scope>
    <source>
        <strain evidence="10 11">USBA 355</strain>
    </source>
</reference>
<dbReference type="SFLD" id="SFLDS00029">
    <property type="entry name" value="Radical_SAM"/>
    <property type="match status" value="1"/>
</dbReference>
<feature type="domain" description="B12-binding" evidence="8">
    <location>
        <begin position="48"/>
        <end position="197"/>
    </location>
</feature>
<dbReference type="GO" id="GO:0046872">
    <property type="term" value="F:metal ion binding"/>
    <property type="evidence" value="ECO:0007669"/>
    <property type="project" value="UniProtKB-KW"/>
</dbReference>
<evidence type="ECO:0000313" key="10">
    <source>
        <dbReference type="EMBL" id="SME98937.1"/>
    </source>
</evidence>
<dbReference type="PANTHER" id="PTHR43409">
    <property type="entry name" value="ANAEROBIC MAGNESIUM-PROTOPORPHYRIN IX MONOMETHYL ESTER CYCLASE-RELATED"/>
    <property type="match status" value="1"/>
</dbReference>
<keyword evidence="6" id="KW-0408">Iron</keyword>
<dbReference type="Pfam" id="PF02310">
    <property type="entry name" value="B12-binding"/>
    <property type="match status" value="1"/>
</dbReference>
<dbReference type="PANTHER" id="PTHR43409:SF7">
    <property type="entry name" value="BLL1977 PROTEIN"/>
    <property type="match status" value="1"/>
</dbReference>
<dbReference type="RefSeq" id="WP_085121295.1">
    <property type="nucleotide sequence ID" value="NZ_FWZX01000002.1"/>
</dbReference>
<dbReference type="Gene3D" id="3.80.30.20">
    <property type="entry name" value="tm_1862 like domain"/>
    <property type="match status" value="1"/>
</dbReference>
<dbReference type="SUPFAM" id="SSF52242">
    <property type="entry name" value="Cobalamin (vitamin B12)-binding domain"/>
    <property type="match status" value="1"/>
</dbReference>
<dbReference type="InterPro" id="IPR006158">
    <property type="entry name" value="Cobalamin-bd"/>
</dbReference>
<proteinExistence type="predicted"/>
<dbReference type="GO" id="GO:0031419">
    <property type="term" value="F:cobalamin binding"/>
    <property type="evidence" value="ECO:0007669"/>
    <property type="project" value="InterPro"/>
</dbReference>